<feature type="transmembrane region" description="Helical" evidence="1">
    <location>
        <begin position="63"/>
        <end position="84"/>
    </location>
</feature>
<organism evidence="2 3">
    <name type="scientific">Symbiodinium necroappetens</name>
    <dbReference type="NCBI Taxonomy" id="1628268"/>
    <lineage>
        <taxon>Eukaryota</taxon>
        <taxon>Sar</taxon>
        <taxon>Alveolata</taxon>
        <taxon>Dinophyceae</taxon>
        <taxon>Suessiales</taxon>
        <taxon>Symbiodiniaceae</taxon>
        <taxon>Symbiodinium</taxon>
    </lineage>
</organism>
<protein>
    <submittedName>
        <fullName evidence="2">Uncharacterized protein</fullName>
    </submittedName>
</protein>
<keyword evidence="1" id="KW-0472">Membrane</keyword>
<comment type="caution">
    <text evidence="2">The sequence shown here is derived from an EMBL/GenBank/DDBJ whole genome shotgun (WGS) entry which is preliminary data.</text>
</comment>
<keyword evidence="1" id="KW-1133">Transmembrane helix</keyword>
<feature type="transmembrane region" description="Helical" evidence="1">
    <location>
        <begin position="127"/>
        <end position="148"/>
    </location>
</feature>
<feature type="transmembrane region" description="Helical" evidence="1">
    <location>
        <begin position="7"/>
        <end position="24"/>
    </location>
</feature>
<feature type="transmembrane region" description="Helical" evidence="1">
    <location>
        <begin position="30"/>
        <end position="51"/>
    </location>
</feature>
<evidence type="ECO:0000313" key="2">
    <source>
        <dbReference type="EMBL" id="CAE7848416.1"/>
    </source>
</evidence>
<accession>A0A813A2T7</accession>
<name>A0A813A2T7_9DINO</name>
<keyword evidence="3" id="KW-1185">Reference proteome</keyword>
<evidence type="ECO:0000256" key="1">
    <source>
        <dbReference type="SAM" id="Phobius"/>
    </source>
</evidence>
<reference evidence="2" key="1">
    <citation type="submission" date="2021-02" db="EMBL/GenBank/DDBJ databases">
        <authorList>
            <person name="Dougan E. K."/>
            <person name="Rhodes N."/>
            <person name="Thang M."/>
            <person name="Chan C."/>
        </authorList>
    </citation>
    <scope>NUCLEOTIDE SEQUENCE</scope>
</reference>
<gene>
    <name evidence="2" type="ORF">SNEC2469_LOCUS26205</name>
</gene>
<feature type="non-terminal residue" evidence="2">
    <location>
        <position position="149"/>
    </location>
</feature>
<keyword evidence="1" id="KW-0812">Transmembrane</keyword>
<proteinExistence type="predicted"/>
<dbReference type="EMBL" id="CAJNJA010052897">
    <property type="protein sequence ID" value="CAE7848416.1"/>
    <property type="molecule type" value="Genomic_DNA"/>
</dbReference>
<dbReference type="Proteomes" id="UP000601435">
    <property type="component" value="Unassembled WGS sequence"/>
</dbReference>
<dbReference type="OrthoDB" id="407617at2759"/>
<sequence>GLSWGLVIPWHVAGILFVGVTVAAENPQWFSALSMFSQVFFCGICEVQMIAFRRCEKGCRRRLLMSAGYVIITIFSVALCWAAYAGFLVLPHSADFVLGDLIPSALIGLGFFPEFYEFISSMSIEGYSFGVTALDVIGSAANSLLYFVR</sequence>
<evidence type="ECO:0000313" key="3">
    <source>
        <dbReference type="Proteomes" id="UP000601435"/>
    </source>
</evidence>
<feature type="non-terminal residue" evidence="2">
    <location>
        <position position="1"/>
    </location>
</feature>
<dbReference type="AlphaFoldDB" id="A0A813A2T7"/>